<dbReference type="Pfam" id="PF08447">
    <property type="entry name" value="PAS_3"/>
    <property type="match status" value="1"/>
</dbReference>
<evidence type="ECO:0000313" key="3">
    <source>
        <dbReference type="Proteomes" id="UP000744980"/>
    </source>
</evidence>
<dbReference type="CDD" id="cd00130">
    <property type="entry name" value="PAS"/>
    <property type="match status" value="1"/>
</dbReference>
<dbReference type="SUPFAM" id="SSF55785">
    <property type="entry name" value="PYP-like sensor domain (PAS domain)"/>
    <property type="match status" value="1"/>
</dbReference>
<protein>
    <submittedName>
        <fullName evidence="2">PAS domain-containing protein</fullName>
    </submittedName>
</protein>
<sequence>MVEVGERTFVVDLPDADTTDSGIFTWDIAQDLVYGDAALAELFGLVAEETNCGLPLKLYLDRVHPEDRPRLAKKITETIVGGRAQQSAYRVKTHGGRYVSVIAFGRCFRDRKGSPVLYSGIVVLESATSTNDNRKH</sequence>
<dbReference type="InterPro" id="IPR000014">
    <property type="entry name" value="PAS"/>
</dbReference>
<reference evidence="2 3" key="1">
    <citation type="submission" date="2020-01" db="EMBL/GenBank/DDBJ databases">
        <title>Draft genome assembly of Ensifer adhaerens T173.</title>
        <authorList>
            <person name="Craig J.E."/>
            <person name="Stinchcombe J.R."/>
        </authorList>
    </citation>
    <scope>NUCLEOTIDE SEQUENCE [LARGE SCALE GENOMIC DNA]</scope>
    <source>
        <strain evidence="2 3">T173</strain>
    </source>
</reference>
<dbReference type="RefSeq" id="WP_057218574.1">
    <property type="nucleotide sequence ID" value="NZ_CP083373.1"/>
</dbReference>
<dbReference type="Gene3D" id="3.30.450.20">
    <property type="entry name" value="PAS domain"/>
    <property type="match status" value="1"/>
</dbReference>
<gene>
    <name evidence="2" type="ORF">GFB56_18835</name>
</gene>
<comment type="caution">
    <text evidence="2">The sequence shown here is derived from an EMBL/GenBank/DDBJ whole genome shotgun (WGS) entry which is preliminary data.</text>
</comment>
<proteinExistence type="predicted"/>
<dbReference type="Proteomes" id="UP000744980">
    <property type="component" value="Unassembled WGS sequence"/>
</dbReference>
<evidence type="ECO:0000259" key="1">
    <source>
        <dbReference type="PROSITE" id="PS50112"/>
    </source>
</evidence>
<dbReference type="InterPro" id="IPR013655">
    <property type="entry name" value="PAS_fold_3"/>
</dbReference>
<dbReference type="EMBL" id="WXFA01000011">
    <property type="protein sequence ID" value="MBM3092843.1"/>
    <property type="molecule type" value="Genomic_DNA"/>
</dbReference>
<dbReference type="InterPro" id="IPR035965">
    <property type="entry name" value="PAS-like_dom_sf"/>
</dbReference>
<name>A0AAW4FL67_9HYPH</name>
<dbReference type="PROSITE" id="PS50112">
    <property type="entry name" value="PAS"/>
    <property type="match status" value="1"/>
</dbReference>
<keyword evidence="3" id="KW-1185">Reference proteome</keyword>
<organism evidence="2 3">
    <name type="scientific">Ensifer canadensis</name>
    <dbReference type="NCBI Taxonomy" id="555315"/>
    <lineage>
        <taxon>Bacteria</taxon>
        <taxon>Pseudomonadati</taxon>
        <taxon>Pseudomonadota</taxon>
        <taxon>Alphaproteobacteria</taxon>
        <taxon>Hyphomicrobiales</taxon>
        <taxon>Rhizobiaceae</taxon>
        <taxon>Sinorhizobium/Ensifer group</taxon>
        <taxon>Ensifer</taxon>
    </lineage>
</organism>
<evidence type="ECO:0000313" key="2">
    <source>
        <dbReference type="EMBL" id="MBM3092843.1"/>
    </source>
</evidence>
<accession>A0AAW4FL67</accession>
<feature type="domain" description="PAS" evidence="1">
    <location>
        <begin position="17"/>
        <end position="82"/>
    </location>
</feature>
<dbReference type="AlphaFoldDB" id="A0AAW4FL67"/>